<dbReference type="AlphaFoldDB" id="A0A381TXH3"/>
<reference evidence="2" key="1">
    <citation type="submission" date="2018-05" db="EMBL/GenBank/DDBJ databases">
        <authorList>
            <person name="Lanie J.A."/>
            <person name="Ng W.-L."/>
            <person name="Kazmierczak K.M."/>
            <person name="Andrzejewski T.M."/>
            <person name="Davidsen T.M."/>
            <person name="Wayne K.J."/>
            <person name="Tettelin H."/>
            <person name="Glass J.I."/>
            <person name="Rusch D."/>
            <person name="Podicherti R."/>
            <person name="Tsui H.-C.T."/>
            <person name="Winkler M.E."/>
        </authorList>
    </citation>
    <scope>NUCLEOTIDE SEQUENCE</scope>
</reference>
<protein>
    <recommendedName>
        <fullName evidence="1">Exonuclease domain-containing protein</fullName>
    </recommendedName>
</protein>
<dbReference type="Pfam" id="PF00929">
    <property type="entry name" value="RNase_T"/>
    <property type="match status" value="1"/>
</dbReference>
<dbReference type="SMART" id="SM00479">
    <property type="entry name" value="EXOIII"/>
    <property type="match status" value="1"/>
</dbReference>
<dbReference type="Gene3D" id="3.30.420.10">
    <property type="entry name" value="Ribonuclease H-like superfamily/Ribonuclease H"/>
    <property type="match status" value="1"/>
</dbReference>
<dbReference type="InterPro" id="IPR013520">
    <property type="entry name" value="Ribonucl_H"/>
</dbReference>
<feature type="domain" description="Exonuclease" evidence="1">
    <location>
        <begin position="14"/>
        <end position="143"/>
    </location>
</feature>
<dbReference type="GO" id="GO:0005829">
    <property type="term" value="C:cytosol"/>
    <property type="evidence" value="ECO:0007669"/>
    <property type="project" value="TreeGrafter"/>
</dbReference>
<evidence type="ECO:0000259" key="1">
    <source>
        <dbReference type="SMART" id="SM00479"/>
    </source>
</evidence>
<proteinExistence type="predicted"/>
<dbReference type="SUPFAM" id="SSF53098">
    <property type="entry name" value="Ribonuclease H-like"/>
    <property type="match status" value="1"/>
</dbReference>
<organism evidence="2">
    <name type="scientific">marine metagenome</name>
    <dbReference type="NCBI Taxonomy" id="408172"/>
    <lineage>
        <taxon>unclassified sequences</taxon>
        <taxon>metagenomes</taxon>
        <taxon>ecological metagenomes</taxon>
    </lineage>
</organism>
<dbReference type="InterPro" id="IPR036397">
    <property type="entry name" value="RNaseH_sf"/>
</dbReference>
<dbReference type="NCBIfam" id="TIGR00573">
    <property type="entry name" value="dnaq"/>
    <property type="match status" value="1"/>
</dbReference>
<gene>
    <name evidence="2" type="ORF">METZ01_LOCUS73032</name>
</gene>
<sequence length="144" mass="16059">MTQLTQNNGQIKNNYCVIDLETTGLDNLTDAIIEIAVIKFDLDGISETYQSFVNPGREIPPFISDLTGIFDKDVLVAPEFNSIIPKLKEFIGDSILIGHNVGFDVGFLREFGFNFEGTIFDTLDLSYVIHPTQLDYSLTGLSLF</sequence>
<name>A0A381TXH3_9ZZZZ</name>
<dbReference type="GO" id="GO:0008408">
    <property type="term" value="F:3'-5' exonuclease activity"/>
    <property type="evidence" value="ECO:0007669"/>
    <property type="project" value="TreeGrafter"/>
</dbReference>
<feature type="non-terminal residue" evidence="2">
    <location>
        <position position="144"/>
    </location>
</feature>
<dbReference type="InterPro" id="IPR006054">
    <property type="entry name" value="DnaQ"/>
</dbReference>
<dbReference type="InterPro" id="IPR012337">
    <property type="entry name" value="RNaseH-like_sf"/>
</dbReference>
<dbReference type="PANTHER" id="PTHR30231">
    <property type="entry name" value="DNA POLYMERASE III SUBUNIT EPSILON"/>
    <property type="match status" value="1"/>
</dbReference>
<dbReference type="FunFam" id="3.30.420.10:FF:000045">
    <property type="entry name" value="3'-5' exonuclease DinG"/>
    <property type="match status" value="1"/>
</dbReference>
<dbReference type="PANTHER" id="PTHR30231:SF41">
    <property type="entry name" value="DNA POLYMERASE III SUBUNIT EPSILON"/>
    <property type="match status" value="1"/>
</dbReference>
<dbReference type="CDD" id="cd06127">
    <property type="entry name" value="DEDDh"/>
    <property type="match status" value="1"/>
</dbReference>
<dbReference type="GO" id="GO:0003887">
    <property type="term" value="F:DNA-directed DNA polymerase activity"/>
    <property type="evidence" value="ECO:0007669"/>
    <property type="project" value="InterPro"/>
</dbReference>
<accession>A0A381TXH3</accession>
<dbReference type="EMBL" id="UINC01005261">
    <property type="protein sequence ID" value="SVA20178.1"/>
    <property type="molecule type" value="Genomic_DNA"/>
</dbReference>
<dbReference type="GO" id="GO:0003677">
    <property type="term" value="F:DNA binding"/>
    <property type="evidence" value="ECO:0007669"/>
    <property type="project" value="InterPro"/>
</dbReference>
<dbReference type="GO" id="GO:0045004">
    <property type="term" value="P:DNA replication proofreading"/>
    <property type="evidence" value="ECO:0007669"/>
    <property type="project" value="TreeGrafter"/>
</dbReference>
<evidence type="ECO:0000313" key="2">
    <source>
        <dbReference type="EMBL" id="SVA20178.1"/>
    </source>
</evidence>